<protein>
    <submittedName>
        <fullName evidence="5">Tetratricopeptide repeat protein</fullName>
    </submittedName>
</protein>
<dbReference type="RefSeq" id="WP_308951900.1">
    <property type="nucleotide sequence ID" value="NZ_JARXHW010000052.1"/>
</dbReference>
<accession>A0ABU1AZL2</accession>
<dbReference type="PANTHER" id="PTHR44858">
    <property type="entry name" value="TETRATRICOPEPTIDE REPEAT PROTEIN 6"/>
    <property type="match status" value="1"/>
</dbReference>
<feature type="signal peptide" evidence="4">
    <location>
        <begin position="1"/>
        <end position="22"/>
    </location>
</feature>
<keyword evidence="2 3" id="KW-0802">TPR repeat</keyword>
<keyword evidence="1" id="KW-0677">Repeat</keyword>
<sequence>MLFRAHIFFGLLLSLSCLGVYAAPSTDRIEFYYGIAEGNYLIGDLQGAERGIEQILRLNPNYLPALTLQARAMLDQGKSESALAAAERALSLEPENNEHVLLKALVLGNMQRRDEASALIQQVLEQAPTQSDDARAANQLLGLLRMAAGEWDQAAEAFNNIYLADPSSANSSLRLSSEAYLEKARVEMQAGAHDEAVAAIDQAIAVYQAETGKEALQQRTALRLMRARLLTQMGRFEAAIKDLQMLIGQQADNYEALITLASLYASVERWDSLEAVLEPISQQPQLKDVALYLSGRAALAQNRVGTARAKFEAAIDALPSEAEQLRRSLYFYRGICLQRLNRQAEAQVALLAAIDAGFRPETSEEALIASRALLRAQRPADAIPILEAITLNRIAPNAAAWAMLGRAHLAADTPALALSALNESLQIDSEQADTRALRGSLLRKVGDLTGALSDYQVASRLAPENASIAYASGLVHLQLGEIAQAEQVIAGAAQQLPDNAGIQLLHALLAYTTHQAEAAIASLRRYQAKVTENQNPTALYLDFLLDSQNSDQLNDDEVSRYFKGEYTRKQALDASGTAETPAQARWQICSTAFWLAQFERAQGKDKTHRELLKIALEAGNPDLTEFQLAKWQLEKN</sequence>
<evidence type="ECO:0000256" key="1">
    <source>
        <dbReference type="ARBA" id="ARBA00022737"/>
    </source>
</evidence>
<dbReference type="Pfam" id="PF13432">
    <property type="entry name" value="TPR_16"/>
    <property type="match status" value="4"/>
</dbReference>
<evidence type="ECO:0000256" key="3">
    <source>
        <dbReference type="PROSITE-ProRule" id="PRU00339"/>
    </source>
</evidence>
<dbReference type="SUPFAM" id="SSF48452">
    <property type="entry name" value="TPR-like"/>
    <property type="match status" value="3"/>
</dbReference>
<dbReference type="Gene3D" id="1.25.40.10">
    <property type="entry name" value="Tetratricopeptide repeat domain"/>
    <property type="match status" value="4"/>
</dbReference>
<dbReference type="EMBL" id="JARXHW010000052">
    <property type="protein sequence ID" value="MDQ8209102.1"/>
    <property type="molecule type" value="Genomic_DNA"/>
</dbReference>
<reference evidence="5 6" key="1">
    <citation type="submission" date="2023-04" db="EMBL/GenBank/DDBJ databases">
        <title>A novel bacteria isolated from coastal sediment.</title>
        <authorList>
            <person name="Liu X.-J."/>
            <person name="Du Z.-J."/>
        </authorList>
    </citation>
    <scope>NUCLEOTIDE SEQUENCE [LARGE SCALE GENOMIC DNA]</scope>
    <source>
        <strain evidence="5 6">SDUM461003</strain>
    </source>
</reference>
<evidence type="ECO:0000256" key="2">
    <source>
        <dbReference type="ARBA" id="ARBA00022803"/>
    </source>
</evidence>
<evidence type="ECO:0000256" key="4">
    <source>
        <dbReference type="SAM" id="SignalP"/>
    </source>
</evidence>
<dbReference type="InterPro" id="IPR011990">
    <property type="entry name" value="TPR-like_helical_dom_sf"/>
</dbReference>
<keyword evidence="6" id="KW-1185">Reference proteome</keyword>
<proteinExistence type="predicted"/>
<name>A0ABU1AZL2_9BACT</name>
<dbReference type="InterPro" id="IPR050498">
    <property type="entry name" value="Ycf3"/>
</dbReference>
<dbReference type="PANTHER" id="PTHR44858:SF1">
    <property type="entry name" value="UDP-N-ACETYLGLUCOSAMINE--PEPTIDE N-ACETYLGLUCOSAMINYLTRANSFERASE SPINDLY-RELATED"/>
    <property type="match status" value="1"/>
</dbReference>
<comment type="caution">
    <text evidence="5">The sequence shown here is derived from an EMBL/GenBank/DDBJ whole genome shotgun (WGS) entry which is preliminary data.</text>
</comment>
<feature type="repeat" description="TPR" evidence="3">
    <location>
        <begin position="432"/>
        <end position="465"/>
    </location>
</feature>
<feature type="chain" id="PRO_5045803114" evidence="4">
    <location>
        <begin position="23"/>
        <end position="636"/>
    </location>
</feature>
<feature type="repeat" description="TPR" evidence="3">
    <location>
        <begin position="63"/>
        <end position="96"/>
    </location>
</feature>
<dbReference type="SMART" id="SM00028">
    <property type="entry name" value="TPR"/>
    <property type="match status" value="10"/>
</dbReference>
<evidence type="ECO:0000313" key="5">
    <source>
        <dbReference type="EMBL" id="MDQ8209102.1"/>
    </source>
</evidence>
<gene>
    <name evidence="5" type="ORF">QEH52_16370</name>
</gene>
<dbReference type="PROSITE" id="PS51257">
    <property type="entry name" value="PROKAR_LIPOPROTEIN"/>
    <property type="match status" value="1"/>
</dbReference>
<dbReference type="InterPro" id="IPR019734">
    <property type="entry name" value="TPR_rpt"/>
</dbReference>
<dbReference type="PROSITE" id="PS50005">
    <property type="entry name" value="TPR"/>
    <property type="match status" value="2"/>
</dbReference>
<keyword evidence="4" id="KW-0732">Signal</keyword>
<dbReference type="Proteomes" id="UP001225316">
    <property type="component" value="Unassembled WGS sequence"/>
</dbReference>
<evidence type="ECO:0000313" key="6">
    <source>
        <dbReference type="Proteomes" id="UP001225316"/>
    </source>
</evidence>
<organism evidence="5 6">
    <name type="scientific">Thalassobacterium maritimum</name>
    <dbReference type="NCBI Taxonomy" id="3041265"/>
    <lineage>
        <taxon>Bacteria</taxon>
        <taxon>Pseudomonadati</taxon>
        <taxon>Verrucomicrobiota</taxon>
        <taxon>Opitutia</taxon>
        <taxon>Puniceicoccales</taxon>
        <taxon>Coraliomargaritaceae</taxon>
        <taxon>Thalassobacterium</taxon>
    </lineage>
</organism>